<proteinExistence type="predicted"/>
<dbReference type="InterPro" id="IPR020449">
    <property type="entry name" value="Tscrpt_reg_AraC-type_HTH"/>
</dbReference>
<dbReference type="PRINTS" id="PR00032">
    <property type="entry name" value="HTHARAC"/>
</dbReference>
<name>A0AB35FXC2_LEUGE</name>
<reference evidence="5" key="1">
    <citation type="submission" date="2021-05" db="EMBL/GenBank/DDBJ databases">
        <title>Pangenome of Leuconostoc gelidum warrants species status for Leuconostoc gelidum subsp. gasicomitatum.</title>
        <authorList>
            <person name="Johansson P."/>
            <person name="Sade E."/>
            <person name="Hultman J."/>
            <person name="Auvinen P."/>
            <person name="Bjorkroth J."/>
        </authorList>
    </citation>
    <scope>NUCLEOTIDE SEQUENCE</scope>
    <source>
        <strain evidence="5">C220d</strain>
    </source>
</reference>
<evidence type="ECO:0000256" key="1">
    <source>
        <dbReference type="ARBA" id="ARBA00023015"/>
    </source>
</evidence>
<dbReference type="GO" id="GO:0043565">
    <property type="term" value="F:sequence-specific DNA binding"/>
    <property type="evidence" value="ECO:0007669"/>
    <property type="project" value="InterPro"/>
</dbReference>
<keyword evidence="2" id="KW-0238">DNA-binding</keyword>
<dbReference type="SMART" id="SM00342">
    <property type="entry name" value="HTH_ARAC"/>
    <property type="match status" value="1"/>
</dbReference>
<dbReference type="GO" id="GO:0003700">
    <property type="term" value="F:DNA-binding transcription factor activity"/>
    <property type="evidence" value="ECO:0007669"/>
    <property type="project" value="InterPro"/>
</dbReference>
<accession>A0AB35FXC2</accession>
<evidence type="ECO:0000259" key="4">
    <source>
        <dbReference type="PROSITE" id="PS01124"/>
    </source>
</evidence>
<dbReference type="Pfam" id="PF12833">
    <property type="entry name" value="HTH_18"/>
    <property type="match status" value="1"/>
</dbReference>
<comment type="caution">
    <text evidence="5">The sequence shown here is derived from an EMBL/GenBank/DDBJ whole genome shotgun (WGS) entry which is preliminary data.</text>
</comment>
<dbReference type="PROSITE" id="PS00041">
    <property type="entry name" value="HTH_ARAC_FAMILY_1"/>
    <property type="match status" value="1"/>
</dbReference>
<sequence>MKLIHTLNPAFKSKYNLTINQYIRHKKILISKNLLFTTQLTLQDIANLVGFNSQSYFVSTFKLIVGQTPSEFRNNCKK</sequence>
<feature type="domain" description="HTH araC/xylS-type" evidence="4">
    <location>
        <begin position="6"/>
        <end position="75"/>
    </location>
</feature>
<gene>
    <name evidence="5" type="ORF">KII88_01395</name>
</gene>
<dbReference type="AlphaFoldDB" id="A0AB35FXC2"/>
<dbReference type="PROSITE" id="PS01124">
    <property type="entry name" value="HTH_ARAC_FAMILY_2"/>
    <property type="match status" value="1"/>
</dbReference>
<dbReference type="PANTHER" id="PTHR43280:SF2">
    <property type="entry name" value="HTH-TYPE TRANSCRIPTIONAL REGULATOR EXSA"/>
    <property type="match status" value="1"/>
</dbReference>
<protein>
    <submittedName>
        <fullName evidence="5">Helix-turn-helix transcriptional regulator</fullName>
    </submittedName>
</protein>
<keyword evidence="1" id="KW-0805">Transcription regulation</keyword>
<evidence type="ECO:0000313" key="5">
    <source>
        <dbReference type="EMBL" id="MBZ6015200.1"/>
    </source>
</evidence>
<dbReference type="InterPro" id="IPR018060">
    <property type="entry name" value="HTH_AraC"/>
</dbReference>
<organism evidence="5 6">
    <name type="scientific">Leuconostoc gelidum subsp. gelidum</name>
    <dbReference type="NCBI Taxonomy" id="1607839"/>
    <lineage>
        <taxon>Bacteria</taxon>
        <taxon>Bacillati</taxon>
        <taxon>Bacillota</taxon>
        <taxon>Bacilli</taxon>
        <taxon>Lactobacillales</taxon>
        <taxon>Lactobacillaceae</taxon>
        <taxon>Leuconostoc</taxon>
        <taxon>Leuconostoc gelidum group</taxon>
    </lineage>
</organism>
<dbReference type="InterPro" id="IPR009057">
    <property type="entry name" value="Homeodomain-like_sf"/>
</dbReference>
<dbReference type="InterPro" id="IPR018062">
    <property type="entry name" value="HTH_AraC-typ_CS"/>
</dbReference>
<dbReference type="Proteomes" id="UP000727071">
    <property type="component" value="Unassembled WGS sequence"/>
</dbReference>
<dbReference type="SUPFAM" id="SSF46689">
    <property type="entry name" value="Homeodomain-like"/>
    <property type="match status" value="1"/>
</dbReference>
<evidence type="ECO:0000313" key="6">
    <source>
        <dbReference type="Proteomes" id="UP000727071"/>
    </source>
</evidence>
<evidence type="ECO:0000256" key="2">
    <source>
        <dbReference type="ARBA" id="ARBA00023125"/>
    </source>
</evidence>
<keyword evidence="3" id="KW-0804">Transcription</keyword>
<dbReference type="EMBL" id="JAHBFV010000003">
    <property type="protein sequence ID" value="MBZ6015200.1"/>
    <property type="molecule type" value="Genomic_DNA"/>
</dbReference>
<evidence type="ECO:0000256" key="3">
    <source>
        <dbReference type="ARBA" id="ARBA00023163"/>
    </source>
</evidence>
<dbReference type="Gene3D" id="1.10.10.60">
    <property type="entry name" value="Homeodomain-like"/>
    <property type="match status" value="1"/>
</dbReference>
<dbReference type="PANTHER" id="PTHR43280">
    <property type="entry name" value="ARAC-FAMILY TRANSCRIPTIONAL REGULATOR"/>
    <property type="match status" value="1"/>
</dbReference>